<feature type="non-terminal residue" evidence="1">
    <location>
        <position position="64"/>
    </location>
</feature>
<dbReference type="EMBL" id="JASPKZ010002186">
    <property type="protein sequence ID" value="KAJ9596173.1"/>
    <property type="molecule type" value="Genomic_DNA"/>
</dbReference>
<reference evidence="1" key="2">
    <citation type="submission" date="2023-05" db="EMBL/GenBank/DDBJ databases">
        <authorList>
            <person name="Fouks B."/>
        </authorList>
    </citation>
    <scope>NUCLEOTIDE SEQUENCE</scope>
    <source>
        <strain evidence="1">Stay&amp;Tobe</strain>
        <tissue evidence="1">Testes</tissue>
    </source>
</reference>
<evidence type="ECO:0000313" key="1">
    <source>
        <dbReference type="EMBL" id="KAJ9596173.1"/>
    </source>
</evidence>
<feature type="non-terminal residue" evidence="1">
    <location>
        <position position="1"/>
    </location>
</feature>
<protein>
    <submittedName>
        <fullName evidence="1">Uncharacterized protein</fullName>
    </submittedName>
</protein>
<dbReference type="Proteomes" id="UP001233999">
    <property type="component" value="Unassembled WGS sequence"/>
</dbReference>
<sequence>KLHLIFQFGTRRRKLLRQMYTWFSTMYQSGHKPKFMATKQILSSASSTAKFAMWPVRLLTPNND</sequence>
<keyword evidence="2" id="KW-1185">Reference proteome</keyword>
<organism evidence="1 2">
    <name type="scientific">Diploptera punctata</name>
    <name type="common">Pacific beetle cockroach</name>
    <dbReference type="NCBI Taxonomy" id="6984"/>
    <lineage>
        <taxon>Eukaryota</taxon>
        <taxon>Metazoa</taxon>
        <taxon>Ecdysozoa</taxon>
        <taxon>Arthropoda</taxon>
        <taxon>Hexapoda</taxon>
        <taxon>Insecta</taxon>
        <taxon>Pterygota</taxon>
        <taxon>Neoptera</taxon>
        <taxon>Polyneoptera</taxon>
        <taxon>Dictyoptera</taxon>
        <taxon>Blattodea</taxon>
        <taxon>Blaberoidea</taxon>
        <taxon>Blaberidae</taxon>
        <taxon>Diplopterinae</taxon>
        <taxon>Diploptera</taxon>
    </lineage>
</organism>
<reference evidence="1" key="1">
    <citation type="journal article" date="2023" name="IScience">
        <title>Live-bearing cockroach genome reveals convergent evolutionary mechanisms linked to viviparity in insects and beyond.</title>
        <authorList>
            <person name="Fouks B."/>
            <person name="Harrison M.C."/>
            <person name="Mikhailova A.A."/>
            <person name="Marchal E."/>
            <person name="English S."/>
            <person name="Carruthers M."/>
            <person name="Jennings E.C."/>
            <person name="Chiamaka E.L."/>
            <person name="Frigard R.A."/>
            <person name="Pippel M."/>
            <person name="Attardo G.M."/>
            <person name="Benoit J.B."/>
            <person name="Bornberg-Bauer E."/>
            <person name="Tobe S.S."/>
        </authorList>
    </citation>
    <scope>NUCLEOTIDE SEQUENCE</scope>
    <source>
        <strain evidence="1">Stay&amp;Tobe</strain>
    </source>
</reference>
<proteinExistence type="predicted"/>
<accession>A0AAD8EN10</accession>
<gene>
    <name evidence="1" type="ORF">L9F63_027203</name>
</gene>
<name>A0AAD8EN10_DIPPU</name>
<evidence type="ECO:0000313" key="2">
    <source>
        <dbReference type="Proteomes" id="UP001233999"/>
    </source>
</evidence>
<dbReference type="AlphaFoldDB" id="A0AAD8EN10"/>
<comment type="caution">
    <text evidence="1">The sequence shown here is derived from an EMBL/GenBank/DDBJ whole genome shotgun (WGS) entry which is preliminary data.</text>
</comment>